<evidence type="ECO:0000313" key="3">
    <source>
        <dbReference type="Proteomes" id="UP001383192"/>
    </source>
</evidence>
<sequence>MPAGNVENLEIQVHGSHGNTTSRIDNLADDTLVPSCANQGGSGPQVLDEDSPALLPDNGNLARALADSTNLQDSDIQVAVSQSVAEGVSVPLSAGNNDNGPTVPKEAKPLDIDPDHLAQATEDVAQAISLPFEEHGEAAGADHRGQGIVAAGGIASGDSGQDIHTVSDGISLAILEPPGRVTGIRSSRSGDSVGGDGVSGLSGRVGWNPTNDPNSLRVHWFRP</sequence>
<proteinExistence type="predicted"/>
<feature type="region of interest" description="Disordered" evidence="1">
    <location>
        <begin position="181"/>
        <end position="214"/>
    </location>
</feature>
<evidence type="ECO:0000256" key="1">
    <source>
        <dbReference type="SAM" id="MobiDB-lite"/>
    </source>
</evidence>
<dbReference type="Proteomes" id="UP001383192">
    <property type="component" value="Unassembled WGS sequence"/>
</dbReference>
<gene>
    <name evidence="2" type="ORF">VNI00_014239</name>
</gene>
<dbReference type="AlphaFoldDB" id="A0AAW0BTZ1"/>
<accession>A0AAW0BTZ1</accession>
<evidence type="ECO:0000313" key="2">
    <source>
        <dbReference type="EMBL" id="KAK7030317.1"/>
    </source>
</evidence>
<keyword evidence="3" id="KW-1185">Reference proteome</keyword>
<name>A0AAW0BTZ1_9AGAR</name>
<dbReference type="EMBL" id="JAYKXP010000078">
    <property type="protein sequence ID" value="KAK7030317.1"/>
    <property type="molecule type" value="Genomic_DNA"/>
</dbReference>
<protein>
    <submittedName>
        <fullName evidence="2">Uncharacterized protein</fullName>
    </submittedName>
</protein>
<comment type="caution">
    <text evidence="2">The sequence shown here is derived from an EMBL/GenBank/DDBJ whole genome shotgun (WGS) entry which is preliminary data.</text>
</comment>
<organism evidence="2 3">
    <name type="scientific">Paramarasmius palmivorus</name>
    <dbReference type="NCBI Taxonomy" id="297713"/>
    <lineage>
        <taxon>Eukaryota</taxon>
        <taxon>Fungi</taxon>
        <taxon>Dikarya</taxon>
        <taxon>Basidiomycota</taxon>
        <taxon>Agaricomycotina</taxon>
        <taxon>Agaricomycetes</taxon>
        <taxon>Agaricomycetidae</taxon>
        <taxon>Agaricales</taxon>
        <taxon>Marasmiineae</taxon>
        <taxon>Marasmiaceae</taxon>
        <taxon>Paramarasmius</taxon>
    </lineage>
</organism>
<reference evidence="2 3" key="1">
    <citation type="submission" date="2024-01" db="EMBL/GenBank/DDBJ databases">
        <title>A draft genome for a cacao thread blight-causing isolate of Paramarasmius palmivorus.</title>
        <authorList>
            <person name="Baruah I.K."/>
            <person name="Bukari Y."/>
            <person name="Amoako-Attah I."/>
            <person name="Meinhardt L.W."/>
            <person name="Bailey B.A."/>
            <person name="Cohen S.P."/>
        </authorList>
    </citation>
    <scope>NUCLEOTIDE SEQUENCE [LARGE SCALE GENOMIC DNA]</scope>
    <source>
        <strain evidence="2 3">GH-12</strain>
    </source>
</reference>